<dbReference type="PANTHER" id="PTHR22760">
    <property type="entry name" value="GLYCOSYLTRANSFERASE"/>
    <property type="match status" value="1"/>
</dbReference>
<dbReference type="EMBL" id="HACA01006158">
    <property type="protein sequence ID" value="CDW23519.1"/>
    <property type="molecule type" value="Transcribed_RNA"/>
</dbReference>
<evidence type="ECO:0000256" key="8">
    <source>
        <dbReference type="ARBA" id="ARBA00022989"/>
    </source>
</evidence>
<dbReference type="Pfam" id="PF03901">
    <property type="entry name" value="Glyco_transf_22"/>
    <property type="match status" value="1"/>
</dbReference>
<feature type="transmembrane region" description="Helical" evidence="10">
    <location>
        <begin position="299"/>
        <end position="319"/>
    </location>
</feature>
<evidence type="ECO:0000256" key="7">
    <source>
        <dbReference type="ARBA" id="ARBA00022824"/>
    </source>
</evidence>
<feature type="transmembrane region" description="Helical" evidence="10">
    <location>
        <begin position="208"/>
        <end position="231"/>
    </location>
</feature>
<feature type="transmembrane region" description="Helical" evidence="10">
    <location>
        <begin position="16"/>
        <end position="35"/>
    </location>
</feature>
<evidence type="ECO:0000256" key="2">
    <source>
        <dbReference type="ARBA" id="ARBA00004922"/>
    </source>
</evidence>
<organism evidence="11">
    <name type="scientific">Lepeophtheirus salmonis</name>
    <name type="common">Salmon louse</name>
    <name type="synonym">Caligus salmonis</name>
    <dbReference type="NCBI Taxonomy" id="72036"/>
    <lineage>
        <taxon>Eukaryota</taxon>
        <taxon>Metazoa</taxon>
        <taxon>Ecdysozoa</taxon>
        <taxon>Arthropoda</taxon>
        <taxon>Crustacea</taxon>
        <taxon>Multicrustacea</taxon>
        <taxon>Hexanauplia</taxon>
        <taxon>Copepoda</taxon>
        <taxon>Siphonostomatoida</taxon>
        <taxon>Caligidae</taxon>
        <taxon>Lepeophtheirus</taxon>
    </lineage>
</organism>
<dbReference type="InterPro" id="IPR005599">
    <property type="entry name" value="GPI_mannosylTrfase"/>
</dbReference>
<dbReference type="AlphaFoldDB" id="A0A0K2TBS4"/>
<protein>
    <recommendedName>
        <fullName evidence="10">Mannosyltransferase</fullName>
        <ecNumber evidence="10">2.4.1.-</ecNumber>
    </recommendedName>
</protein>
<dbReference type="EC" id="2.4.1.-" evidence="10"/>
<evidence type="ECO:0000256" key="1">
    <source>
        <dbReference type="ARBA" id="ARBA00004477"/>
    </source>
</evidence>
<name>A0A0K2TBS4_LEPSM</name>
<comment type="subcellular location">
    <subcellularLocation>
        <location evidence="1 10">Endoplasmic reticulum membrane</location>
        <topology evidence="1 10">Multi-pass membrane protein</topology>
    </subcellularLocation>
</comment>
<evidence type="ECO:0000313" key="11">
    <source>
        <dbReference type="EMBL" id="CDW23519.1"/>
    </source>
</evidence>
<evidence type="ECO:0000256" key="9">
    <source>
        <dbReference type="ARBA" id="ARBA00023136"/>
    </source>
</evidence>
<sequence length="571" mass="67059">MSQVKRTPNVRRSDSLIVFNLIFSARIIAAFWTSISDCDETYNYWEPAHYLIYGKGFQTWEYSPVYCLRSYSYILLHTLPGWLYQAFFQPNQIYIFYMTRCLLAFICSSCEVYFYRGIILQLGENVGRLTFIFMTLGCGMFISSTAFLPSTTSMYLCLISYGAWFHSNIPLAISCTALSTLFSWPFAGALGVPIALDILFRQKRLKEFITYSLSSFFFIFAPEIMIDWVFYGKIVFAPLNIVIYNIFTSHGADIYGTEPWYFYLLNGFLNFNFIFFISLLVIPMGLFTKLFTSTSNNDIPFCTLYIGFYLWLGIFTFQSHKEERFLFPIYPLICLGASHFIDCLQKLYTCLARKFSFVLSNANWIAAYFIFLFSIFSCSRIMSLYVNYNAPTSLWVKINSLPDNLNTENNPNHPPPKYTVCVGKEWYRFPTSFFLPSTSWNVEFLKSDFKGQLPRHYDESDYLTTSRIIKEFNDQNLEEKSRYRIAAEDCDFIVDQDTGDDSSNREENYIRNKKRWKVVFSYGILNPKKMKSNRFLRAFYVPFLSSKKDAFNEYTLLRNEVRFQERKLKTM</sequence>
<keyword evidence="4 10" id="KW-0328">Glycosyltransferase</keyword>
<reference evidence="11" key="1">
    <citation type="submission" date="2014-05" db="EMBL/GenBank/DDBJ databases">
        <authorList>
            <person name="Chronopoulou M."/>
        </authorList>
    </citation>
    <scope>NUCLEOTIDE SEQUENCE</scope>
    <source>
        <tissue evidence="11">Whole organism</tissue>
    </source>
</reference>
<keyword evidence="7 10" id="KW-0256">Endoplasmic reticulum</keyword>
<keyword evidence="5 11" id="KW-0808">Transferase</keyword>
<comment type="similarity">
    <text evidence="3 10">Belongs to the glycosyltransferase 22 family.</text>
</comment>
<feature type="transmembrane region" description="Helical" evidence="10">
    <location>
        <begin position="126"/>
        <end position="149"/>
    </location>
</feature>
<evidence type="ECO:0000256" key="4">
    <source>
        <dbReference type="ARBA" id="ARBA00022676"/>
    </source>
</evidence>
<dbReference type="PANTHER" id="PTHR22760:SF2">
    <property type="entry name" value="ALPHA-1,2-MANNOSYLTRANSFERASE ALG9"/>
    <property type="match status" value="1"/>
</dbReference>
<keyword evidence="8 10" id="KW-1133">Transmembrane helix</keyword>
<feature type="transmembrane region" description="Helical" evidence="10">
    <location>
        <begin position="325"/>
        <end position="344"/>
    </location>
</feature>
<keyword evidence="6 10" id="KW-0812">Transmembrane</keyword>
<feature type="transmembrane region" description="Helical" evidence="10">
    <location>
        <begin position="260"/>
        <end position="287"/>
    </location>
</feature>
<dbReference type="UniPathway" id="UPA00378"/>
<proteinExistence type="inferred from homology"/>
<accession>A0A0K2TBS4</accession>
<dbReference type="OMA" id="PRDMHAK"/>
<dbReference type="GO" id="GO:0006487">
    <property type="term" value="P:protein N-linked glycosylation"/>
    <property type="evidence" value="ECO:0007669"/>
    <property type="project" value="TreeGrafter"/>
</dbReference>
<dbReference type="OrthoDB" id="497541at2759"/>
<evidence type="ECO:0000256" key="6">
    <source>
        <dbReference type="ARBA" id="ARBA00022692"/>
    </source>
</evidence>
<evidence type="ECO:0000256" key="10">
    <source>
        <dbReference type="RuleBase" id="RU363075"/>
    </source>
</evidence>
<comment type="pathway">
    <text evidence="2">Protein modification; protein glycosylation.</text>
</comment>
<evidence type="ECO:0000256" key="3">
    <source>
        <dbReference type="ARBA" id="ARBA00007063"/>
    </source>
</evidence>
<dbReference type="GO" id="GO:0000026">
    <property type="term" value="F:alpha-1,2-mannosyltransferase activity"/>
    <property type="evidence" value="ECO:0007669"/>
    <property type="project" value="TreeGrafter"/>
</dbReference>
<keyword evidence="9 10" id="KW-0472">Membrane</keyword>
<feature type="transmembrane region" description="Helical" evidence="10">
    <location>
        <begin position="169"/>
        <end position="196"/>
    </location>
</feature>
<feature type="transmembrane region" description="Helical" evidence="10">
    <location>
        <begin position="356"/>
        <end position="376"/>
    </location>
</feature>
<feature type="transmembrane region" description="Helical" evidence="10">
    <location>
        <begin position="93"/>
        <end position="114"/>
    </location>
</feature>
<evidence type="ECO:0000256" key="5">
    <source>
        <dbReference type="ARBA" id="ARBA00022679"/>
    </source>
</evidence>
<dbReference type="GO" id="GO:0005789">
    <property type="term" value="C:endoplasmic reticulum membrane"/>
    <property type="evidence" value="ECO:0007669"/>
    <property type="project" value="UniProtKB-SubCell"/>
</dbReference>